<keyword evidence="4" id="KW-1185">Reference proteome</keyword>
<protein>
    <submittedName>
        <fullName evidence="3">Uncharacterized protein</fullName>
    </submittedName>
</protein>
<dbReference type="AlphaFoldDB" id="A0A139APF7"/>
<feature type="compositionally biased region" description="Polar residues" evidence="1">
    <location>
        <begin position="626"/>
        <end position="638"/>
    </location>
</feature>
<keyword evidence="2" id="KW-0812">Transmembrane</keyword>
<reference evidence="3 4" key="1">
    <citation type="journal article" date="2015" name="Genome Biol. Evol.">
        <title>Phylogenomic analyses indicate that early fungi evolved digesting cell walls of algal ancestors of land plants.</title>
        <authorList>
            <person name="Chang Y."/>
            <person name="Wang S."/>
            <person name="Sekimoto S."/>
            <person name="Aerts A.L."/>
            <person name="Choi C."/>
            <person name="Clum A."/>
            <person name="LaButti K.M."/>
            <person name="Lindquist E.A."/>
            <person name="Yee Ngan C."/>
            <person name="Ohm R.A."/>
            <person name="Salamov A.A."/>
            <person name="Grigoriev I.V."/>
            <person name="Spatafora J.W."/>
            <person name="Berbee M.L."/>
        </authorList>
    </citation>
    <scope>NUCLEOTIDE SEQUENCE [LARGE SCALE GENOMIC DNA]</scope>
    <source>
        <strain evidence="3 4">JEL478</strain>
    </source>
</reference>
<dbReference type="EMBL" id="KQ965742">
    <property type="protein sequence ID" value="KXS18393.1"/>
    <property type="molecule type" value="Genomic_DNA"/>
</dbReference>
<feature type="compositionally biased region" description="Acidic residues" evidence="1">
    <location>
        <begin position="598"/>
        <end position="612"/>
    </location>
</feature>
<feature type="compositionally biased region" description="Basic and acidic residues" evidence="1">
    <location>
        <begin position="660"/>
        <end position="694"/>
    </location>
</feature>
<gene>
    <name evidence="3" type="ORF">M427DRAFT_153181</name>
</gene>
<feature type="transmembrane region" description="Helical" evidence="2">
    <location>
        <begin position="757"/>
        <end position="783"/>
    </location>
</feature>
<organism evidence="3 4">
    <name type="scientific">Gonapodya prolifera (strain JEL478)</name>
    <name type="common">Monoblepharis prolifera</name>
    <dbReference type="NCBI Taxonomy" id="1344416"/>
    <lineage>
        <taxon>Eukaryota</taxon>
        <taxon>Fungi</taxon>
        <taxon>Fungi incertae sedis</taxon>
        <taxon>Chytridiomycota</taxon>
        <taxon>Chytridiomycota incertae sedis</taxon>
        <taxon>Monoblepharidomycetes</taxon>
        <taxon>Monoblepharidales</taxon>
        <taxon>Gonapodyaceae</taxon>
        <taxon>Gonapodya</taxon>
    </lineage>
</organism>
<accession>A0A139APF7</accession>
<feature type="region of interest" description="Disordered" evidence="1">
    <location>
        <begin position="660"/>
        <end position="721"/>
    </location>
</feature>
<sequence>MEEAADPAGNISPDVVDTGVQSSAITTTLSTIATNSSTGDIVDGGNGSTAMDLGEGPSTVADVVPGGDVVPAPGTSDPTVQTPSVSVTASEIDGSSAACTGAMALEEAPLMDDSTTISNELGAPADEIRTHRLFSLEEIVTRILLLSEPSLQRTWRLRAVSRTFRAASHRTIYHLLKPPTPLAPLSTGGGSTQPHQPSSSFPILLVRLSSNSNISSLKYPATWDRSAAPLFAEKYVKYACRRVVGPQSANPMLEWGVLDEGFGGGFDVWRNEVHTVSDVSLDLIFSRLWSRPLPTSDVAAGIPRWSMGIPLPPMRPGTFAMRNVECTHPHHADLNLSIKVSPLNPPDYFRIRPRHLTLSMRLLFSTARGLAVAQAPRYKDVVGRREVPASGPNSVSPSPPIVPWPVAEGTPVWDGRCRHMLSAGGKLGRYVIQVGAVVAERSQIELPVTLAELVADPSQVPPNQRPAVSTLTPSDHAVVSSGATQWVPVVYSVHHAEDKDETSVARKKVRRGTGMERLARLVNDSLATNGSRNDSALSPTDVSMFGAQSGASLSALGTGVDPSALALPLLVPARDTSQATSDNEGDVEVDAERGLVGTEDDDRDGDNDDTEGEFAGRKASVEHPRSSLSDTPNCTSADAPSPPAKACRVARTVLVVMCKKEKDKDREKSDRDKGKEHRAERDRDRSEASSRKTDVVQANGPARPANEGTGSSSVETELPTRPVTATIGVQTDSWHDDVTPTHKDIRERVSSPVPQMLSLPIALLLAFTSALAVLMGVIVGIAIGKGIQ</sequence>
<name>A0A139APF7_GONPJ</name>
<keyword evidence="2" id="KW-1133">Transmembrane helix</keyword>
<dbReference type="OrthoDB" id="10621208at2759"/>
<proteinExistence type="predicted"/>
<evidence type="ECO:0000256" key="1">
    <source>
        <dbReference type="SAM" id="MobiDB-lite"/>
    </source>
</evidence>
<feature type="compositionally biased region" description="Basic and acidic residues" evidence="1">
    <location>
        <begin position="614"/>
        <end position="625"/>
    </location>
</feature>
<evidence type="ECO:0000313" key="4">
    <source>
        <dbReference type="Proteomes" id="UP000070544"/>
    </source>
</evidence>
<dbReference type="Proteomes" id="UP000070544">
    <property type="component" value="Unassembled WGS sequence"/>
</dbReference>
<keyword evidence="2" id="KW-0472">Membrane</keyword>
<evidence type="ECO:0000313" key="3">
    <source>
        <dbReference type="EMBL" id="KXS18393.1"/>
    </source>
</evidence>
<feature type="region of interest" description="Disordered" evidence="1">
    <location>
        <begin position="575"/>
        <end position="646"/>
    </location>
</feature>
<evidence type="ECO:0000256" key="2">
    <source>
        <dbReference type="SAM" id="Phobius"/>
    </source>
</evidence>